<dbReference type="Gene3D" id="1.20.120.160">
    <property type="entry name" value="HPT domain"/>
    <property type="match status" value="1"/>
</dbReference>
<dbReference type="GO" id="GO:0005737">
    <property type="term" value="C:cytoplasm"/>
    <property type="evidence" value="ECO:0007669"/>
    <property type="project" value="InterPro"/>
</dbReference>
<dbReference type="InterPro" id="IPR008207">
    <property type="entry name" value="Sig_transdc_His_kin_Hpt_dom"/>
</dbReference>
<organism evidence="17 18">
    <name type="scientific">Emcibacter nanhaiensis</name>
    <dbReference type="NCBI Taxonomy" id="1505037"/>
    <lineage>
        <taxon>Bacteria</taxon>
        <taxon>Pseudomonadati</taxon>
        <taxon>Pseudomonadota</taxon>
        <taxon>Alphaproteobacteria</taxon>
        <taxon>Emcibacterales</taxon>
        <taxon>Emcibacteraceae</taxon>
        <taxon>Emcibacter</taxon>
    </lineage>
</organism>
<dbReference type="InterPro" id="IPR004358">
    <property type="entry name" value="Sig_transdc_His_kin-like_C"/>
</dbReference>
<dbReference type="PRINTS" id="PR00344">
    <property type="entry name" value="BCTRLSENSOR"/>
</dbReference>
<dbReference type="SMART" id="SM01231">
    <property type="entry name" value="H-kinase_dim"/>
    <property type="match status" value="1"/>
</dbReference>
<sequence>MSEADPFSQFKDVFFAECSELTSDMEQHLSELQAGDADLEDLNAIFRAVHSIKAGAGAFHYTELVDYSHVFEALLDKLRAGEISIYEDVTQVLFRASDILADLIDAAQNEDQLEAGYGREVKAEMEKLLNATGAVAVPAEDVFPAPEPEQEAVRQAATYLIRFEPHAEVFRHANEPILILRELKTLGDLEVNIDMSRLPDIHTLEPEDSYFSWSLKLTTEASREDIDEVFEFVEDDCKLEIMLAEEEPENPASTEVLPAQEVAEGDPAPASGGSPAKTKNKSASIRVDLDRVDKVVNMVGELVITQAMLSQELEQLDPSRNMRLMAGMEELASHARELQENVMAIRMQPVKSVFSRMPRLVRDLSSKLDKKVRLVMTGENTEVDKTVIEEIADPLTHMIRNSLDHGIGTPEERERAGKNPEGTIHLAAEHRGGRIIIEVSDDGRGINRERVLQKAQEKGLLDGDELSDEEIDNLIFHPGFSTAETVTDVSGRGVGMDVVRKNIMSLGGRISVQSEQGKGSKFTLSLPLTLAVLDGMIVGVGAQKFVVPVNSIIESIRPAASDVMTLFGDTQVVRIRGEYIPLLQVSGLFGVSGGFRDPSQALVVIVELDGGNHVGLVVDELLGQQQVVIKSLETNYTHVEGISAATILGNGQVCLILDIDGLEEMERCRRGGRSLNATDIEQMVEEDQRHSA</sequence>
<evidence type="ECO:0000313" key="18">
    <source>
        <dbReference type="Proteomes" id="UP000319148"/>
    </source>
</evidence>
<dbReference type="InterPro" id="IPR036890">
    <property type="entry name" value="HATPase_C_sf"/>
</dbReference>
<dbReference type="InterPro" id="IPR036061">
    <property type="entry name" value="CheW-like_dom_sf"/>
</dbReference>
<dbReference type="SUPFAM" id="SSF55874">
    <property type="entry name" value="ATPase domain of HSP90 chaperone/DNA topoisomerase II/histidine kinase"/>
    <property type="match status" value="1"/>
</dbReference>
<evidence type="ECO:0000256" key="8">
    <source>
        <dbReference type="ARBA" id="ARBA00022777"/>
    </source>
</evidence>
<dbReference type="Gene3D" id="3.30.565.10">
    <property type="entry name" value="Histidine kinase-like ATPase, C-terminal domain"/>
    <property type="match status" value="1"/>
</dbReference>
<dbReference type="InterPro" id="IPR002545">
    <property type="entry name" value="CheW-lke_dom"/>
</dbReference>
<comment type="catalytic activity">
    <reaction evidence="1">
        <text>ATP + protein L-histidine = ADP + protein N-phospho-L-histidine.</text>
        <dbReference type="EC" id="2.7.13.3"/>
    </reaction>
</comment>
<dbReference type="PANTHER" id="PTHR43395">
    <property type="entry name" value="SENSOR HISTIDINE KINASE CHEA"/>
    <property type="match status" value="1"/>
</dbReference>
<keyword evidence="9" id="KW-0067">ATP-binding</keyword>
<dbReference type="SMART" id="SM00387">
    <property type="entry name" value="HATPase_c"/>
    <property type="match status" value="1"/>
</dbReference>
<feature type="domain" description="Histidine kinase" evidence="14">
    <location>
        <begin position="297"/>
        <end position="530"/>
    </location>
</feature>
<comment type="caution">
    <text evidence="17">The sequence shown here is derived from an EMBL/GenBank/DDBJ whole genome shotgun (WGS) entry which is preliminary data.</text>
</comment>
<dbReference type="OrthoDB" id="9803176at2"/>
<name>A0A501PDC4_9PROT</name>
<keyword evidence="6" id="KW-0808">Transferase</keyword>
<dbReference type="SUPFAM" id="SSF47226">
    <property type="entry name" value="Histidine-containing phosphotransfer domain, HPT domain"/>
    <property type="match status" value="1"/>
</dbReference>
<dbReference type="SUPFAM" id="SSF50341">
    <property type="entry name" value="CheW-like"/>
    <property type="match status" value="1"/>
</dbReference>
<dbReference type="SMART" id="SM00073">
    <property type="entry name" value="HPT"/>
    <property type="match status" value="1"/>
</dbReference>
<dbReference type="Pfam" id="PF02518">
    <property type="entry name" value="HATPase_c"/>
    <property type="match status" value="1"/>
</dbReference>
<dbReference type="PROSITE" id="PS50109">
    <property type="entry name" value="HIS_KIN"/>
    <property type="match status" value="1"/>
</dbReference>
<dbReference type="InterPro" id="IPR004105">
    <property type="entry name" value="CheA-like_dim"/>
</dbReference>
<dbReference type="FunFam" id="2.30.30.40:FF:000048">
    <property type="entry name" value="Chemotaxis protein CheA, putative"/>
    <property type="match status" value="1"/>
</dbReference>
<dbReference type="CDD" id="cd16916">
    <property type="entry name" value="HATPase_CheA-like"/>
    <property type="match status" value="1"/>
</dbReference>
<feature type="domain" description="CheW-like" evidence="15">
    <location>
        <begin position="532"/>
        <end position="668"/>
    </location>
</feature>
<dbReference type="InterPro" id="IPR003594">
    <property type="entry name" value="HATPase_dom"/>
</dbReference>
<dbReference type="InterPro" id="IPR037006">
    <property type="entry name" value="CheA-like_homodim_sf"/>
</dbReference>
<keyword evidence="7" id="KW-0547">Nucleotide-binding</keyword>
<gene>
    <name evidence="17" type="ORF">FIV46_17565</name>
</gene>
<dbReference type="Pfam" id="PF02895">
    <property type="entry name" value="H-kinase_dim"/>
    <property type="match status" value="1"/>
</dbReference>
<evidence type="ECO:0000256" key="2">
    <source>
        <dbReference type="ARBA" id="ARBA00012438"/>
    </source>
</evidence>
<evidence type="ECO:0000256" key="9">
    <source>
        <dbReference type="ARBA" id="ARBA00022840"/>
    </source>
</evidence>
<dbReference type="CDD" id="cd00731">
    <property type="entry name" value="CheA_reg"/>
    <property type="match status" value="1"/>
</dbReference>
<evidence type="ECO:0000256" key="4">
    <source>
        <dbReference type="ARBA" id="ARBA00022500"/>
    </source>
</evidence>
<evidence type="ECO:0000256" key="1">
    <source>
        <dbReference type="ARBA" id="ARBA00000085"/>
    </source>
</evidence>
<dbReference type="PROSITE" id="PS50851">
    <property type="entry name" value="CHEW"/>
    <property type="match status" value="1"/>
</dbReference>
<evidence type="ECO:0000259" key="15">
    <source>
        <dbReference type="PROSITE" id="PS50851"/>
    </source>
</evidence>
<dbReference type="AlphaFoldDB" id="A0A501PDC4"/>
<dbReference type="EC" id="2.7.13.3" evidence="2"/>
<keyword evidence="4" id="KW-0145">Chemotaxis</keyword>
<evidence type="ECO:0000313" key="17">
    <source>
        <dbReference type="EMBL" id="TPD57904.1"/>
    </source>
</evidence>
<dbReference type="Pfam" id="PF01627">
    <property type="entry name" value="Hpt"/>
    <property type="match status" value="1"/>
</dbReference>
<dbReference type="EMBL" id="VFIY01000018">
    <property type="protein sequence ID" value="TPD57904.1"/>
    <property type="molecule type" value="Genomic_DNA"/>
</dbReference>
<dbReference type="GO" id="GO:0000155">
    <property type="term" value="F:phosphorelay sensor kinase activity"/>
    <property type="evidence" value="ECO:0007669"/>
    <property type="project" value="InterPro"/>
</dbReference>
<evidence type="ECO:0000256" key="10">
    <source>
        <dbReference type="ARBA" id="ARBA00023012"/>
    </source>
</evidence>
<evidence type="ECO:0000256" key="3">
    <source>
        <dbReference type="ARBA" id="ARBA00021495"/>
    </source>
</evidence>
<dbReference type="Pfam" id="PF01584">
    <property type="entry name" value="CheW"/>
    <property type="match status" value="1"/>
</dbReference>
<protein>
    <recommendedName>
        <fullName evidence="3">Chemotaxis protein CheA</fullName>
        <ecNumber evidence="2">2.7.13.3</ecNumber>
    </recommendedName>
</protein>
<dbReference type="CDD" id="cd00088">
    <property type="entry name" value="HPT"/>
    <property type="match status" value="1"/>
</dbReference>
<dbReference type="SUPFAM" id="SSF47384">
    <property type="entry name" value="Homodimeric domain of signal transducing histidine kinase"/>
    <property type="match status" value="1"/>
</dbReference>
<proteinExistence type="predicted"/>
<dbReference type="FunFam" id="3.30.565.10:FF:000016">
    <property type="entry name" value="Chemotaxis protein CheA, putative"/>
    <property type="match status" value="1"/>
</dbReference>
<dbReference type="Proteomes" id="UP000319148">
    <property type="component" value="Unassembled WGS sequence"/>
</dbReference>
<evidence type="ECO:0000256" key="11">
    <source>
        <dbReference type="ARBA" id="ARBA00035100"/>
    </source>
</evidence>
<dbReference type="PROSITE" id="PS50894">
    <property type="entry name" value="HPT"/>
    <property type="match status" value="1"/>
</dbReference>
<dbReference type="InterPro" id="IPR005467">
    <property type="entry name" value="His_kinase_dom"/>
</dbReference>
<dbReference type="Gene3D" id="1.10.287.560">
    <property type="entry name" value="Histidine kinase CheA-like, homodimeric domain"/>
    <property type="match status" value="1"/>
</dbReference>
<keyword evidence="8" id="KW-0418">Kinase</keyword>
<dbReference type="RefSeq" id="WP_139942220.1">
    <property type="nucleotide sequence ID" value="NZ_JBHSYP010000005.1"/>
</dbReference>
<evidence type="ECO:0000259" key="16">
    <source>
        <dbReference type="PROSITE" id="PS50894"/>
    </source>
</evidence>
<keyword evidence="5 12" id="KW-0597">Phosphoprotein</keyword>
<dbReference type="PANTHER" id="PTHR43395:SF10">
    <property type="entry name" value="CHEMOTAXIS PROTEIN CHEA"/>
    <property type="match status" value="1"/>
</dbReference>
<feature type="region of interest" description="Disordered" evidence="13">
    <location>
        <begin position="263"/>
        <end position="282"/>
    </location>
</feature>
<evidence type="ECO:0000256" key="12">
    <source>
        <dbReference type="PROSITE-ProRule" id="PRU00110"/>
    </source>
</evidence>
<dbReference type="GO" id="GO:0005524">
    <property type="term" value="F:ATP binding"/>
    <property type="evidence" value="ECO:0007669"/>
    <property type="project" value="UniProtKB-KW"/>
</dbReference>
<comment type="function">
    <text evidence="11">Involved in the transmission of sensory signals from the chemoreceptors to the flagellar motors. CheA is autophosphorylated; it can transfer its phosphate group to either CheB or CheY.</text>
</comment>
<dbReference type="InterPro" id="IPR036641">
    <property type="entry name" value="HPT_dom_sf"/>
</dbReference>
<reference evidence="18" key="1">
    <citation type="submission" date="2019-06" db="EMBL/GenBank/DDBJ databases">
        <title>The complete genome of Emcibacter congregatus ZYLT.</title>
        <authorList>
            <person name="Zhao Z."/>
        </authorList>
    </citation>
    <scope>NUCLEOTIDE SEQUENCE [LARGE SCALE GENOMIC DNA]</scope>
    <source>
        <strain evidence="18">MCCC 1A06723</strain>
    </source>
</reference>
<evidence type="ECO:0000256" key="5">
    <source>
        <dbReference type="ARBA" id="ARBA00022553"/>
    </source>
</evidence>
<evidence type="ECO:0000259" key="14">
    <source>
        <dbReference type="PROSITE" id="PS50109"/>
    </source>
</evidence>
<keyword evidence="18" id="KW-1185">Reference proteome</keyword>
<feature type="modified residue" description="Phosphohistidine" evidence="12">
    <location>
        <position position="50"/>
    </location>
</feature>
<feature type="domain" description="HPt" evidence="16">
    <location>
        <begin position="3"/>
        <end position="107"/>
    </location>
</feature>
<dbReference type="InterPro" id="IPR051315">
    <property type="entry name" value="Bact_Chemotaxis_CheA"/>
</dbReference>
<keyword evidence="10" id="KW-0902">Two-component regulatory system</keyword>
<evidence type="ECO:0000256" key="6">
    <source>
        <dbReference type="ARBA" id="ARBA00022679"/>
    </source>
</evidence>
<dbReference type="GO" id="GO:0006935">
    <property type="term" value="P:chemotaxis"/>
    <property type="evidence" value="ECO:0007669"/>
    <property type="project" value="UniProtKB-KW"/>
</dbReference>
<dbReference type="InterPro" id="IPR036097">
    <property type="entry name" value="HisK_dim/P_sf"/>
</dbReference>
<dbReference type="SMART" id="SM00260">
    <property type="entry name" value="CheW"/>
    <property type="match status" value="1"/>
</dbReference>
<evidence type="ECO:0000256" key="13">
    <source>
        <dbReference type="SAM" id="MobiDB-lite"/>
    </source>
</evidence>
<accession>A0A501PDC4</accession>
<evidence type="ECO:0000256" key="7">
    <source>
        <dbReference type="ARBA" id="ARBA00022741"/>
    </source>
</evidence>
<dbReference type="Gene3D" id="2.30.30.40">
    <property type="entry name" value="SH3 Domains"/>
    <property type="match status" value="1"/>
</dbReference>